<dbReference type="Pfam" id="PF20842">
    <property type="entry name" value="Rax2_2"/>
    <property type="match status" value="1"/>
</dbReference>
<dbReference type="EMBL" id="CDHN01000001">
    <property type="protein sequence ID" value="CEJ82601.1"/>
    <property type="molecule type" value="Genomic_DNA"/>
</dbReference>
<evidence type="ECO:0000313" key="7">
    <source>
        <dbReference type="Proteomes" id="UP000039046"/>
    </source>
</evidence>
<dbReference type="Gene3D" id="2.120.10.80">
    <property type="entry name" value="Kelch-type beta propeller"/>
    <property type="match status" value="1"/>
</dbReference>
<gene>
    <name evidence="6" type="ORF">VHEMI02656</name>
</gene>
<dbReference type="InterPro" id="IPR015915">
    <property type="entry name" value="Kelch-typ_b-propeller"/>
</dbReference>
<feature type="domain" description="Rax2-like third" evidence="5">
    <location>
        <begin position="387"/>
        <end position="545"/>
    </location>
</feature>
<dbReference type="OrthoDB" id="2503993at2759"/>
<dbReference type="STRING" id="1531966.A0A0A1SWF3"/>
<dbReference type="InterPro" id="IPR011043">
    <property type="entry name" value="Gal_Oxase/kelch_b-propeller"/>
</dbReference>
<reference evidence="6 7" key="1">
    <citation type="journal article" date="2015" name="Genome Announc.">
        <title>Draft Genome Sequence and Gene Annotation of the Entomopathogenic Fungus Verticillium hemipterigenum.</title>
        <authorList>
            <person name="Horn F."/>
            <person name="Habel A."/>
            <person name="Scharf D.H."/>
            <person name="Dworschak J."/>
            <person name="Brakhage A.A."/>
            <person name="Guthke R."/>
            <person name="Hertweck C."/>
            <person name="Linde J."/>
        </authorList>
    </citation>
    <scope>NUCLEOTIDE SEQUENCE [LARGE SCALE GENOMIC DNA]</scope>
</reference>
<keyword evidence="7" id="KW-1185">Reference proteome</keyword>
<evidence type="ECO:0000259" key="4">
    <source>
        <dbReference type="Pfam" id="PF20842"/>
    </source>
</evidence>
<evidence type="ECO:0000256" key="2">
    <source>
        <dbReference type="SAM" id="SignalP"/>
    </source>
</evidence>
<dbReference type="InterPro" id="IPR048266">
    <property type="entry name" value="Rax2-like_second"/>
</dbReference>
<dbReference type="Pfam" id="PF20843">
    <property type="entry name" value="Rax2_3"/>
    <property type="match status" value="1"/>
</dbReference>
<keyword evidence="2" id="KW-0732">Signal</keyword>
<dbReference type="HOGENOM" id="CLU_005863_0_0_1"/>
<feature type="signal peptide" evidence="2">
    <location>
        <begin position="1"/>
        <end position="33"/>
    </location>
</feature>
<dbReference type="GO" id="GO:1902929">
    <property type="term" value="C:plasma membrane of growing cell tip"/>
    <property type="evidence" value="ECO:0007669"/>
    <property type="project" value="TreeGrafter"/>
</dbReference>
<dbReference type="PANTHER" id="PTHR31778">
    <property type="entry name" value="BUD SITE SELECTION PROTEIN RAX2"/>
    <property type="match status" value="1"/>
</dbReference>
<evidence type="ECO:0000313" key="6">
    <source>
        <dbReference type="EMBL" id="CEJ82601.1"/>
    </source>
</evidence>
<dbReference type="Pfam" id="PF12768">
    <property type="entry name" value="Rax2"/>
    <property type="match status" value="1"/>
</dbReference>
<evidence type="ECO:0000259" key="3">
    <source>
        <dbReference type="Pfam" id="PF12768"/>
    </source>
</evidence>
<keyword evidence="1" id="KW-0472">Membrane</keyword>
<accession>A0A0A1SWF3</accession>
<dbReference type="PANTHER" id="PTHR31778:SF2">
    <property type="entry name" value="BUD SITE SELECTION PROTEIN RAX2"/>
    <property type="match status" value="1"/>
</dbReference>
<evidence type="ECO:0000259" key="5">
    <source>
        <dbReference type="Pfam" id="PF20843"/>
    </source>
</evidence>
<evidence type="ECO:0008006" key="8">
    <source>
        <dbReference type="Google" id="ProtNLM"/>
    </source>
</evidence>
<feature type="chain" id="PRO_5001978707" description="Cellular morphogenesis protein" evidence="2">
    <location>
        <begin position="34"/>
        <end position="1227"/>
    </location>
</feature>
<dbReference type="SUPFAM" id="SSF50965">
    <property type="entry name" value="Galactose oxidase, central domain"/>
    <property type="match status" value="2"/>
</dbReference>
<keyword evidence="1" id="KW-1133">Transmembrane helix</keyword>
<feature type="domain" description="Rax2-like second" evidence="4">
    <location>
        <begin position="226"/>
        <end position="375"/>
    </location>
</feature>
<feature type="domain" description="Rax2-like C-terminal" evidence="3">
    <location>
        <begin position="900"/>
        <end position="1149"/>
    </location>
</feature>
<sequence length="1227" mass="129378">MRLPCRRRQAARSQPLSLTVAALIALVPSASSAFQFKPAPSANLDIANLGDVGIAGDFSGISLYEYEGQVGKPLSNNGSESILAPLPNGALASIVSADAAIRAMCLFKNRGVILAGNFTSLDGTKSTAMALLNQTTAQVTPLDGLQGEVNTVYCDEQRNTVYVGGSFMGSNSTNAIAWLGDSGWSNLPFAGFNGPVNTITKASNGHIIFGGSFTGLGNLSTPSQPDRQLINLSGANIVAENHIDRAGFDNPANIACSSGGDAPGSTYLMQSGTKSGFWEAQFDFAFKPTKLRLWNTNVDGRGVKTFRVLFPAQPVDGIANLTYVDPQTGRNASCTRECPLLKDASKPQDFHFVNAVGMSRLRIAVSDVYGDGGGLGGVQIYQDKIGTYAINALNEPTCRGLEFPSKATATGPWTESPSLQSDSKYLTVNVDHQSASKASVVFFPSIQESGNYSINLFTPGCKPDDTCLTRGRVNVTGTMSSGAKQFDFTTSLYQTNNFDKYDQIYFGYVEKTSDGFKPTVTITPQPDDSQQEMTAVAQKVGFTLINSNGGLNGLFEFNPEDPNIQASELETSAINKLGSGFDKMSGVRSIISSDDTLYIGGNFTSKDHKNIVAITGSKDVKSLDGGLNGQVMDLHLEGKKIYAGGEFNNTLDNSAEGLGNVAVYDIDKNTWGPLGAGVNGMVQYVVPLQVNITKNKPEIVIALTGMFSEINKFKGSDVIPTSGFAIWVPSQGNWLQNSPVPVPAYSGTLTASVLGLPANGSLLAGSISSAELAAHGAAKLDSDGLGPFPVKIKLPAASTSNTRRRSLSEAQLSGVVTGAYYQEDGKNITVLAGHFSAQDANGTTINNLVLIDGKNKDSISGLGEGVSADSSIVTVALKGSVLYAGGKLSGRVNGGAVGGIIAYDIASKTFKAQPAPISGRNGTVSVITVNPKTNDVYVAGSFDNAGGLTCPGVCLYNTDTNQWNRPGTSMEGDVNSMMWASNSKLIAAGDMKGNDTTTLRLAMYDTSAQTWEEFPGNDAIPGPVLLMTPGSSDGKQVWISGKSSKDQSIFLMKYDGDKWLNAPHPLPASTQLRSLQIFTLTKDHDKSDLLSNNQALMLTGSIDLPVVGTVSAALFNGTHYLPYALTTSSRTGAGSIAKIFSQKDDFFASSGGHLALGFVVLIALAIALALILLIVVAGVILDRIRKKRDGYTPAPTSMYDRGSGIQRIPPRELLESLGKTRPSAPHV</sequence>
<keyword evidence="1" id="KW-0812">Transmembrane</keyword>
<organism evidence="6 7">
    <name type="scientific">[Torrubiella] hemipterigena</name>
    <dbReference type="NCBI Taxonomy" id="1531966"/>
    <lineage>
        <taxon>Eukaryota</taxon>
        <taxon>Fungi</taxon>
        <taxon>Dikarya</taxon>
        <taxon>Ascomycota</taxon>
        <taxon>Pezizomycotina</taxon>
        <taxon>Sordariomycetes</taxon>
        <taxon>Hypocreomycetidae</taxon>
        <taxon>Hypocreales</taxon>
        <taxon>Clavicipitaceae</taxon>
        <taxon>Clavicipitaceae incertae sedis</taxon>
        <taxon>'Torrubiella' clade</taxon>
    </lineage>
</organism>
<proteinExistence type="predicted"/>
<dbReference type="InterPro" id="IPR048265">
    <property type="entry name" value="Rax2-like_third"/>
</dbReference>
<evidence type="ECO:0000256" key="1">
    <source>
        <dbReference type="SAM" id="Phobius"/>
    </source>
</evidence>
<feature type="transmembrane region" description="Helical" evidence="1">
    <location>
        <begin position="1154"/>
        <end position="1181"/>
    </location>
</feature>
<protein>
    <recommendedName>
        <fullName evidence="8">Cellular morphogenesis protein</fullName>
    </recommendedName>
</protein>
<dbReference type="AlphaFoldDB" id="A0A0A1SWF3"/>
<dbReference type="Proteomes" id="UP000039046">
    <property type="component" value="Unassembled WGS sequence"/>
</dbReference>
<name>A0A0A1SWF3_9HYPO</name>
<dbReference type="InterPro" id="IPR024982">
    <property type="entry name" value="Rax2-like_C"/>
</dbReference>